<dbReference type="AlphaFoldDB" id="A0A9D1IP32"/>
<comment type="similarity">
    <text evidence="1">Belongs to the DnaB/DnaD family.</text>
</comment>
<dbReference type="SUPFAM" id="SSF158499">
    <property type="entry name" value="DnaD domain-like"/>
    <property type="match status" value="1"/>
</dbReference>
<organism evidence="4 5">
    <name type="scientific">Candidatus Aphodocola excrementigallinarum</name>
    <dbReference type="NCBI Taxonomy" id="2840670"/>
    <lineage>
        <taxon>Bacteria</taxon>
        <taxon>Bacillati</taxon>
        <taxon>Bacillota</taxon>
        <taxon>Bacilli</taxon>
        <taxon>Candidatus Aphodocola</taxon>
    </lineage>
</organism>
<protein>
    <submittedName>
        <fullName evidence="4">DnaD domain protein</fullName>
    </submittedName>
</protein>
<accession>A0A9D1IP32</accession>
<feature type="domain" description="DnaD N-terminal" evidence="3">
    <location>
        <begin position="18"/>
        <end position="116"/>
    </location>
</feature>
<proteinExistence type="inferred from homology"/>
<dbReference type="InterPro" id="IPR006343">
    <property type="entry name" value="DnaB/C_C"/>
</dbReference>
<dbReference type="EMBL" id="DVMT01000065">
    <property type="protein sequence ID" value="HIU40913.1"/>
    <property type="molecule type" value="Genomic_DNA"/>
</dbReference>
<dbReference type="PANTHER" id="PTHR37293:SF6">
    <property type="entry name" value="DNA REPLICATION PROTEIN DNAD"/>
    <property type="match status" value="1"/>
</dbReference>
<gene>
    <name evidence="4" type="ORF">IAB68_06430</name>
</gene>
<evidence type="ECO:0000259" key="3">
    <source>
        <dbReference type="Pfam" id="PF21984"/>
    </source>
</evidence>
<name>A0A9D1IP32_9FIRM</name>
<reference evidence="4" key="2">
    <citation type="journal article" date="2021" name="PeerJ">
        <title>Extensive microbial diversity within the chicken gut microbiome revealed by metagenomics and culture.</title>
        <authorList>
            <person name="Gilroy R."/>
            <person name="Ravi A."/>
            <person name="Getino M."/>
            <person name="Pursley I."/>
            <person name="Horton D.L."/>
            <person name="Alikhan N.F."/>
            <person name="Baker D."/>
            <person name="Gharbi K."/>
            <person name="Hall N."/>
            <person name="Watson M."/>
            <person name="Adriaenssens E.M."/>
            <person name="Foster-Nyarko E."/>
            <person name="Jarju S."/>
            <person name="Secka A."/>
            <person name="Antonio M."/>
            <person name="Oren A."/>
            <person name="Chaudhuri R.R."/>
            <person name="La Ragione R."/>
            <person name="Hildebrand F."/>
            <person name="Pallen M.J."/>
        </authorList>
    </citation>
    <scope>NUCLEOTIDE SEQUENCE</scope>
    <source>
        <strain evidence="4">CHK193-30670</strain>
    </source>
</reference>
<feature type="domain" description="DnaB/C C-terminal" evidence="2">
    <location>
        <begin position="124"/>
        <end position="194"/>
    </location>
</feature>
<dbReference type="Gene3D" id="1.10.10.10">
    <property type="entry name" value="Winged helix-like DNA-binding domain superfamily/Winged helix DNA-binding domain"/>
    <property type="match status" value="1"/>
</dbReference>
<dbReference type="Pfam" id="PF07261">
    <property type="entry name" value="DnaB_2"/>
    <property type="match status" value="1"/>
</dbReference>
<sequence length="216" mass="25817">MLKEDFLQQLNNENHYTVPKYVFTYAKELGLDMSSLILLIYFINKPNKSVFDYKRIINDLNFTEKELFDALTTLKDKNILLILMEKNDSGVLEEKVDISLFYEIIFSKILNKEKEDKEDKDLYADFEKEFGRTLSPMEYEIINSWLEQKIDRNLILAALKEAVFNGVSNLRYIDKILYEWNKKGIKKTDDIKKRQVEEKDKKDIEASYEYDWLNDE</sequence>
<evidence type="ECO:0000259" key="2">
    <source>
        <dbReference type="Pfam" id="PF07261"/>
    </source>
</evidence>
<reference evidence="4" key="1">
    <citation type="submission" date="2020-10" db="EMBL/GenBank/DDBJ databases">
        <authorList>
            <person name="Gilroy R."/>
        </authorList>
    </citation>
    <scope>NUCLEOTIDE SEQUENCE</scope>
    <source>
        <strain evidence="4">CHK193-30670</strain>
    </source>
</reference>
<evidence type="ECO:0000313" key="4">
    <source>
        <dbReference type="EMBL" id="HIU40913.1"/>
    </source>
</evidence>
<dbReference type="Proteomes" id="UP000824074">
    <property type="component" value="Unassembled WGS sequence"/>
</dbReference>
<comment type="caution">
    <text evidence="4">The sequence shown here is derived from an EMBL/GenBank/DDBJ whole genome shotgun (WGS) entry which is preliminary data.</text>
</comment>
<dbReference type="PANTHER" id="PTHR37293">
    <property type="entry name" value="PHAGE REPLICATION PROTEIN-RELATED"/>
    <property type="match status" value="1"/>
</dbReference>
<dbReference type="Pfam" id="PF21984">
    <property type="entry name" value="DnaD_N"/>
    <property type="match status" value="1"/>
</dbReference>
<evidence type="ECO:0000313" key="5">
    <source>
        <dbReference type="Proteomes" id="UP000824074"/>
    </source>
</evidence>
<dbReference type="InterPro" id="IPR053843">
    <property type="entry name" value="DnaD_N"/>
</dbReference>
<dbReference type="InterPro" id="IPR053162">
    <property type="entry name" value="DnaD"/>
</dbReference>
<dbReference type="InterPro" id="IPR036388">
    <property type="entry name" value="WH-like_DNA-bd_sf"/>
</dbReference>
<dbReference type="Gene3D" id="1.10.10.630">
    <property type="entry name" value="DnaD domain-like"/>
    <property type="match status" value="1"/>
</dbReference>
<evidence type="ECO:0000256" key="1">
    <source>
        <dbReference type="ARBA" id="ARBA00093462"/>
    </source>
</evidence>
<dbReference type="NCBIfam" id="TIGR01446">
    <property type="entry name" value="DnaD_dom"/>
    <property type="match status" value="1"/>
</dbReference>
<dbReference type="InterPro" id="IPR034829">
    <property type="entry name" value="DnaD-like_sf"/>
</dbReference>